<accession>A0A2P2PBB6</accession>
<sequence>MNRCHANLMLQIRNFQLTSII</sequence>
<protein>
    <submittedName>
        <fullName evidence="1">Uncharacterized protein</fullName>
    </submittedName>
</protein>
<organism evidence="1">
    <name type="scientific">Rhizophora mucronata</name>
    <name type="common">Asiatic mangrove</name>
    <dbReference type="NCBI Taxonomy" id="61149"/>
    <lineage>
        <taxon>Eukaryota</taxon>
        <taxon>Viridiplantae</taxon>
        <taxon>Streptophyta</taxon>
        <taxon>Embryophyta</taxon>
        <taxon>Tracheophyta</taxon>
        <taxon>Spermatophyta</taxon>
        <taxon>Magnoliopsida</taxon>
        <taxon>eudicotyledons</taxon>
        <taxon>Gunneridae</taxon>
        <taxon>Pentapetalae</taxon>
        <taxon>rosids</taxon>
        <taxon>fabids</taxon>
        <taxon>Malpighiales</taxon>
        <taxon>Rhizophoraceae</taxon>
        <taxon>Rhizophora</taxon>
    </lineage>
</organism>
<dbReference type="EMBL" id="GGEC01071479">
    <property type="protein sequence ID" value="MBX51963.1"/>
    <property type="molecule type" value="Transcribed_RNA"/>
</dbReference>
<name>A0A2P2PBB6_RHIMU</name>
<reference evidence="1" key="1">
    <citation type="submission" date="2018-02" db="EMBL/GenBank/DDBJ databases">
        <title>Rhizophora mucronata_Transcriptome.</title>
        <authorList>
            <person name="Meera S.P."/>
            <person name="Sreeshan A."/>
            <person name="Augustine A."/>
        </authorList>
    </citation>
    <scope>NUCLEOTIDE SEQUENCE</scope>
    <source>
        <tissue evidence="1">Leaf</tissue>
    </source>
</reference>
<proteinExistence type="predicted"/>
<evidence type="ECO:0000313" key="1">
    <source>
        <dbReference type="EMBL" id="MBX51963.1"/>
    </source>
</evidence>
<dbReference type="AlphaFoldDB" id="A0A2P2PBB6"/>